<keyword evidence="7" id="KW-0653">Protein transport</keyword>
<evidence type="ECO:0000256" key="4">
    <source>
        <dbReference type="ARBA" id="ARBA00022448"/>
    </source>
</evidence>
<dbReference type="GO" id="GO:0005771">
    <property type="term" value="C:multivesicular body"/>
    <property type="evidence" value="ECO:0007669"/>
    <property type="project" value="TreeGrafter"/>
</dbReference>
<proteinExistence type="inferred from homology"/>
<dbReference type="GO" id="GO:0010008">
    <property type="term" value="C:endosome membrane"/>
    <property type="evidence" value="ECO:0007669"/>
    <property type="project" value="UniProtKB-SubCell"/>
</dbReference>
<evidence type="ECO:0000259" key="11">
    <source>
        <dbReference type="Pfam" id="PF18097"/>
    </source>
</evidence>
<feature type="compositionally biased region" description="Polar residues" evidence="9">
    <location>
        <begin position="379"/>
        <end position="390"/>
    </location>
</feature>
<dbReference type="InterPro" id="IPR044538">
    <property type="entry name" value="Vta1-like"/>
</dbReference>
<feature type="domain" description="Vta1 C-terminal" evidence="11">
    <location>
        <begin position="511"/>
        <end position="542"/>
    </location>
</feature>
<reference evidence="12" key="1">
    <citation type="submission" date="2021-01" db="EMBL/GenBank/DDBJ databases">
        <authorList>
            <person name="Corre E."/>
            <person name="Pelletier E."/>
            <person name="Niang G."/>
            <person name="Scheremetjew M."/>
            <person name="Finn R."/>
            <person name="Kale V."/>
            <person name="Holt S."/>
            <person name="Cochrane G."/>
            <person name="Meng A."/>
            <person name="Brown T."/>
            <person name="Cohen L."/>
        </authorList>
    </citation>
    <scope>NUCLEOTIDE SEQUENCE</scope>
    <source>
        <strain evidence="12">UTEX LB 2760</strain>
    </source>
</reference>
<evidence type="ECO:0000256" key="6">
    <source>
        <dbReference type="ARBA" id="ARBA00022753"/>
    </source>
</evidence>
<dbReference type="Gene3D" id="1.20.5.420">
    <property type="entry name" value="Immunoglobulin FC, subunit C"/>
    <property type="match status" value="1"/>
</dbReference>
<sequence length="550" mass="58964">MSFGNPPSSLKSIGKYLSSAKRYELEGDYITSAYCLIFAAQLVVKQRTGDDPKSTALLEDLMQQAKEQRAKIDPEIKKEACQAHIAELAYDTFFEADSADVLGMADINTARTFYNAKILFEVLQYFGPLDDESRKKLNFSRLKSVEISKAVFAGKKPTAGGPNENPELLKQKIEEYKQIKAKKEAEAAAAAAASGDLEGADTGEEAPSAPDKSLSPSGSGAHSTDHERVGPPPPATGGSSRSIEQDPYDYENNYDSVPSHDPYPQPREGQRSSTGSTAPFSYASDEPPASQGNYAMPSARYQSSGEMQAMPSYGVDAYAVNQSIEDQPSVPYQPVDLSVYDTQVGPGPTAPTESSQDPMPRSPGQAGEMGEDSYPPQTPSVEGGQNTGVVPNTAPGLPRPPSDSNLNQEVYGGPQVDKEESRLPYQNRFPSHEHLENLHSSDPVGYTMGAVARNSTPLVETPPIMPSDINRVVAGADAPPPAPTVAPPSTQTKSTPIPREPVSSFSPSIQDISAAQKSAKYAASALDFQDIKTAINELEKALFSLRGPRR</sequence>
<evidence type="ECO:0000256" key="2">
    <source>
        <dbReference type="ARBA" id="ARBA00004496"/>
    </source>
</evidence>
<evidence type="ECO:0000256" key="7">
    <source>
        <dbReference type="ARBA" id="ARBA00022927"/>
    </source>
</evidence>
<dbReference type="EMBL" id="HBEK01010675">
    <property type="protein sequence ID" value="CAD8395915.1"/>
    <property type="molecule type" value="Transcribed_RNA"/>
</dbReference>
<dbReference type="PANTHER" id="PTHR46009">
    <property type="entry name" value="VACUOLAR PROTEIN SORTING-ASSOCIATED PROTEIN VTA1 HOMOLOG"/>
    <property type="match status" value="1"/>
</dbReference>
<evidence type="ECO:0008006" key="13">
    <source>
        <dbReference type="Google" id="ProtNLM"/>
    </source>
</evidence>
<dbReference type="InterPro" id="IPR041212">
    <property type="entry name" value="Vta1_C"/>
</dbReference>
<keyword evidence="5" id="KW-0963">Cytoplasm</keyword>
<feature type="region of interest" description="Disordered" evidence="9">
    <location>
        <begin position="190"/>
        <end position="307"/>
    </location>
</feature>
<evidence type="ECO:0000256" key="1">
    <source>
        <dbReference type="ARBA" id="ARBA00004481"/>
    </source>
</evidence>
<evidence type="ECO:0000256" key="3">
    <source>
        <dbReference type="ARBA" id="ARBA00007895"/>
    </source>
</evidence>
<comment type="subcellular location">
    <subcellularLocation>
        <location evidence="2">Cytoplasm</location>
    </subcellularLocation>
    <subcellularLocation>
        <location evidence="1">Endosome membrane</location>
        <topology evidence="1">Peripheral membrane protein</topology>
    </subcellularLocation>
</comment>
<evidence type="ECO:0000313" key="12">
    <source>
        <dbReference type="EMBL" id="CAD8395915.1"/>
    </source>
</evidence>
<evidence type="ECO:0000259" key="10">
    <source>
        <dbReference type="Pfam" id="PF04652"/>
    </source>
</evidence>
<keyword evidence="8" id="KW-0472">Membrane</keyword>
<dbReference type="Pfam" id="PF04652">
    <property type="entry name" value="Vta1"/>
    <property type="match status" value="1"/>
</dbReference>
<keyword evidence="6" id="KW-0967">Endosome</keyword>
<comment type="similarity">
    <text evidence="3">Belongs to the VTA1 family.</text>
</comment>
<evidence type="ECO:0000256" key="5">
    <source>
        <dbReference type="ARBA" id="ARBA00022490"/>
    </source>
</evidence>
<evidence type="ECO:0000256" key="8">
    <source>
        <dbReference type="ARBA" id="ARBA00023136"/>
    </source>
</evidence>
<dbReference type="InterPro" id="IPR023175">
    <property type="entry name" value="Vta1/CALS_N_sf"/>
</dbReference>
<dbReference type="PANTHER" id="PTHR46009:SF1">
    <property type="entry name" value="VACUOLAR PROTEIN SORTING-ASSOCIATED PROTEIN VTA1 HOMOLOG"/>
    <property type="match status" value="1"/>
</dbReference>
<keyword evidence="4" id="KW-0813">Transport</keyword>
<gene>
    <name evidence="12" type="ORF">RMAR0315_LOCUS5901</name>
</gene>
<dbReference type="GO" id="GO:0015031">
    <property type="term" value="P:protein transport"/>
    <property type="evidence" value="ECO:0007669"/>
    <property type="project" value="UniProtKB-KW"/>
</dbReference>
<dbReference type="Pfam" id="PF18097">
    <property type="entry name" value="Vta1_C"/>
    <property type="match status" value="1"/>
</dbReference>
<accession>A0A7S0BKR4</accession>
<evidence type="ECO:0000256" key="9">
    <source>
        <dbReference type="SAM" id="MobiDB-lite"/>
    </source>
</evidence>
<organism evidence="12">
    <name type="scientific">Rhodosorus marinus</name>
    <dbReference type="NCBI Taxonomy" id="101924"/>
    <lineage>
        <taxon>Eukaryota</taxon>
        <taxon>Rhodophyta</taxon>
        <taxon>Stylonematophyceae</taxon>
        <taxon>Stylonematales</taxon>
        <taxon>Stylonemataceae</taxon>
        <taxon>Rhodosorus</taxon>
    </lineage>
</organism>
<feature type="domain" description="Vta1/callose synthase N-terminal" evidence="10">
    <location>
        <begin position="13"/>
        <end position="151"/>
    </location>
</feature>
<protein>
    <recommendedName>
        <fullName evidence="13">Vta1 C-terminal domain-containing protein</fullName>
    </recommendedName>
</protein>
<dbReference type="AlphaFoldDB" id="A0A7S0BKR4"/>
<dbReference type="Gene3D" id="1.25.40.270">
    <property type="entry name" value="Vacuolar protein sorting-associated protein vta1"/>
    <property type="match status" value="1"/>
</dbReference>
<feature type="region of interest" description="Disordered" evidence="9">
    <location>
        <begin position="326"/>
        <end position="424"/>
    </location>
</feature>
<feature type="region of interest" description="Disordered" evidence="9">
    <location>
        <begin position="471"/>
        <end position="507"/>
    </location>
</feature>
<dbReference type="GO" id="GO:0032511">
    <property type="term" value="P:late endosome to vacuole transport via multivesicular body sorting pathway"/>
    <property type="evidence" value="ECO:0007669"/>
    <property type="project" value="InterPro"/>
</dbReference>
<dbReference type="InterPro" id="IPR039431">
    <property type="entry name" value="Vta1/CALS_N"/>
</dbReference>
<name>A0A7S0BKR4_9RHOD</name>